<dbReference type="InterPro" id="IPR044398">
    <property type="entry name" value="Globin-sensor_dom"/>
</dbReference>
<sequence length="459" mass="51478">MARLSLDELAAHWQHQLNRFDDAVKEGTAEVAMRHKQELADHFYAALLGHGEAGALLSHEDVKTRLNNSLQGWLVNLYSSQQATEIQALIAHQHKIGEVHARIDVPVHLVLHGARLLKGRLVELLHQQLGPAQRSQAASYATTLIDLAMEIMSQAYAVSHERRSRAEEGYRLFAVTQNMANEKERQRAALLNWESQLMFDHAMGLAADQLPRLRASEFGLWFRHKGAHGFEGALETGLIMDAITEIDDVLLPLFAQPATGEAPHSPTQLLREVREQSRSIGHHLELLFEQNNELESGRDTLTRLLSRKFLSVVLSRQINYARQAGNSFAVLSIDLDHFKQVNDTYGHEAGDLVLQQFASVLLNQSRAGDYLFRMGGEEFLVIMVDVNDANARRAAEKFRQLTASETFRLPQDVTINLTASLGLAMFTGHPDYQQLLRRADSALYEAKHSGRNRVVVAAN</sequence>
<evidence type="ECO:0000256" key="7">
    <source>
        <dbReference type="ARBA" id="ARBA00022679"/>
    </source>
</evidence>
<evidence type="ECO:0000313" key="15">
    <source>
        <dbReference type="EMBL" id="CEA05780.1"/>
    </source>
</evidence>
<keyword evidence="8" id="KW-0479">Metal-binding</keyword>
<organism evidence="15">
    <name type="scientific">Pseudomonas saudimassiliensis</name>
    <dbReference type="NCBI Taxonomy" id="1461581"/>
    <lineage>
        <taxon>Bacteria</taxon>
        <taxon>Pseudomonadati</taxon>
        <taxon>Pseudomonadota</taxon>
        <taxon>Gammaproteobacteria</taxon>
        <taxon>Pseudomonadales</taxon>
        <taxon>Pseudomonadaceae</taxon>
        <taxon>Pseudomonas</taxon>
    </lineage>
</organism>
<evidence type="ECO:0000256" key="13">
    <source>
        <dbReference type="ARBA" id="ARBA00034247"/>
    </source>
</evidence>
<comment type="cofactor">
    <cofactor evidence="1">
        <name>Mg(2+)</name>
        <dbReference type="ChEBI" id="CHEBI:18420"/>
    </cofactor>
</comment>
<evidence type="ECO:0000256" key="3">
    <source>
        <dbReference type="ARBA" id="ARBA00004533"/>
    </source>
</evidence>
<dbReference type="SMART" id="SM00267">
    <property type="entry name" value="GGDEF"/>
    <property type="match status" value="1"/>
</dbReference>
<name>A0A078MHJ4_9PSED</name>
<dbReference type="PROSITE" id="PS50887">
    <property type="entry name" value="GGDEF"/>
    <property type="match status" value="1"/>
</dbReference>
<dbReference type="GO" id="GO:0043709">
    <property type="term" value="P:cell adhesion involved in single-species biofilm formation"/>
    <property type="evidence" value="ECO:0007669"/>
    <property type="project" value="TreeGrafter"/>
</dbReference>
<evidence type="ECO:0000256" key="9">
    <source>
        <dbReference type="ARBA" id="ARBA00022741"/>
    </source>
</evidence>
<keyword evidence="6" id="KW-0349">Heme</keyword>
<dbReference type="GO" id="GO:0000166">
    <property type="term" value="F:nucleotide binding"/>
    <property type="evidence" value="ECO:0007669"/>
    <property type="project" value="UniProtKB-KW"/>
</dbReference>
<evidence type="ECO:0000256" key="11">
    <source>
        <dbReference type="ARBA" id="ARBA00023004"/>
    </source>
</evidence>
<dbReference type="InterPro" id="IPR050469">
    <property type="entry name" value="Diguanylate_Cyclase"/>
</dbReference>
<dbReference type="SUPFAM" id="SSF46458">
    <property type="entry name" value="Globin-like"/>
    <property type="match status" value="1"/>
</dbReference>
<dbReference type="OrthoDB" id="9812260at2"/>
<dbReference type="GO" id="GO:0046872">
    <property type="term" value="F:metal ion binding"/>
    <property type="evidence" value="ECO:0007669"/>
    <property type="project" value="UniProtKB-KW"/>
</dbReference>
<dbReference type="PATRIC" id="fig|1461581.3.peg.2234"/>
<dbReference type="FunFam" id="3.30.70.270:FF:000001">
    <property type="entry name" value="Diguanylate cyclase domain protein"/>
    <property type="match status" value="1"/>
</dbReference>
<dbReference type="InterPro" id="IPR048442">
    <property type="entry name" value="DosC_2nd"/>
</dbReference>
<dbReference type="InterPro" id="IPR039435">
    <property type="entry name" value="DosC_GS"/>
</dbReference>
<dbReference type="InterPro" id="IPR043128">
    <property type="entry name" value="Rev_trsase/Diguanyl_cyclase"/>
</dbReference>
<evidence type="ECO:0000256" key="5">
    <source>
        <dbReference type="ARBA" id="ARBA00015125"/>
    </source>
</evidence>
<dbReference type="Pfam" id="PF00990">
    <property type="entry name" value="GGDEF"/>
    <property type="match status" value="1"/>
</dbReference>
<dbReference type="Gene3D" id="1.10.490.10">
    <property type="entry name" value="Globins"/>
    <property type="match status" value="1"/>
</dbReference>
<dbReference type="InterPro" id="IPR029787">
    <property type="entry name" value="Nucleotide_cyclase"/>
</dbReference>
<keyword evidence="7" id="KW-0808">Transferase</keyword>
<keyword evidence="10" id="KW-0460">Magnesium</keyword>
<dbReference type="Gene3D" id="3.30.70.270">
    <property type="match status" value="1"/>
</dbReference>
<evidence type="ECO:0000256" key="10">
    <source>
        <dbReference type="ARBA" id="ARBA00022842"/>
    </source>
</evidence>
<dbReference type="InterPro" id="IPR000160">
    <property type="entry name" value="GGDEF_dom"/>
</dbReference>
<comment type="cofactor">
    <cofactor evidence="2">
        <name>heme</name>
        <dbReference type="ChEBI" id="CHEBI:30413"/>
    </cofactor>
</comment>
<dbReference type="UniPathway" id="UPA00599"/>
<dbReference type="InterPro" id="IPR012292">
    <property type="entry name" value="Globin/Proto"/>
</dbReference>
<dbReference type="EC" id="2.7.7.65" evidence="4"/>
<dbReference type="EMBL" id="LK391969">
    <property type="protein sequence ID" value="CEF27318.1"/>
    <property type="molecule type" value="Genomic_DNA"/>
</dbReference>
<evidence type="ECO:0000256" key="12">
    <source>
        <dbReference type="ARBA" id="ARBA00029839"/>
    </source>
</evidence>
<gene>
    <name evidence="15" type="ORF">BN1049_02266</name>
</gene>
<evidence type="ECO:0000259" key="14">
    <source>
        <dbReference type="PROSITE" id="PS50887"/>
    </source>
</evidence>
<comment type="catalytic activity">
    <reaction evidence="13">
        <text>2 GTP = 3',3'-c-di-GMP + 2 diphosphate</text>
        <dbReference type="Rhea" id="RHEA:24898"/>
        <dbReference type="ChEBI" id="CHEBI:33019"/>
        <dbReference type="ChEBI" id="CHEBI:37565"/>
        <dbReference type="ChEBI" id="CHEBI:58805"/>
        <dbReference type="EC" id="2.7.7.65"/>
    </reaction>
</comment>
<keyword evidence="11" id="KW-0408">Iron</keyword>
<dbReference type="RefSeq" id="WP_044500008.1">
    <property type="nucleotide sequence ID" value="NZ_LK391969.1"/>
</dbReference>
<proteinExistence type="predicted"/>
<keyword evidence="9" id="KW-0547">Nucleotide-binding</keyword>
<dbReference type="GO" id="GO:0052621">
    <property type="term" value="F:diguanylate cyclase activity"/>
    <property type="evidence" value="ECO:0007669"/>
    <property type="project" value="UniProtKB-EC"/>
</dbReference>
<accession>A0A078MHJ4</accession>
<dbReference type="SUPFAM" id="SSF55073">
    <property type="entry name" value="Nucleotide cyclase"/>
    <property type="match status" value="1"/>
</dbReference>
<dbReference type="GO" id="GO:0020037">
    <property type="term" value="F:heme binding"/>
    <property type="evidence" value="ECO:0007669"/>
    <property type="project" value="InterPro"/>
</dbReference>
<dbReference type="PANTHER" id="PTHR45138:SF9">
    <property type="entry name" value="DIGUANYLATE CYCLASE DGCM-RELATED"/>
    <property type="match status" value="1"/>
</dbReference>
<protein>
    <recommendedName>
        <fullName evidence="5">Diguanylate cyclase DosC</fullName>
        <ecNumber evidence="4">2.7.7.65</ecNumber>
    </recommendedName>
    <alternativeName>
        <fullName evidence="12">Direct oxygen-sensing cyclase</fullName>
    </alternativeName>
</protein>
<evidence type="ECO:0000256" key="2">
    <source>
        <dbReference type="ARBA" id="ARBA00001971"/>
    </source>
</evidence>
<reference evidence="15" key="1">
    <citation type="submission" date="2014-07" db="EMBL/GenBank/DDBJ databases">
        <authorList>
            <person name="Urmite Genomes Urmite Genomes"/>
        </authorList>
    </citation>
    <scope>NUCLEOTIDE SEQUENCE</scope>
    <source>
        <strain evidence="15">12M76_air</strain>
    </source>
</reference>
<dbReference type="AlphaFoldDB" id="A0A078MHJ4"/>
<evidence type="ECO:0000256" key="1">
    <source>
        <dbReference type="ARBA" id="ARBA00001946"/>
    </source>
</evidence>
<dbReference type="CDD" id="cd01949">
    <property type="entry name" value="GGDEF"/>
    <property type="match status" value="1"/>
</dbReference>
<dbReference type="GO" id="GO:0005886">
    <property type="term" value="C:plasma membrane"/>
    <property type="evidence" value="ECO:0007669"/>
    <property type="project" value="UniProtKB-SubCell"/>
</dbReference>
<dbReference type="GO" id="GO:0019825">
    <property type="term" value="F:oxygen binding"/>
    <property type="evidence" value="ECO:0007669"/>
    <property type="project" value="InterPro"/>
</dbReference>
<dbReference type="PANTHER" id="PTHR45138">
    <property type="entry name" value="REGULATORY COMPONENTS OF SENSORY TRANSDUCTION SYSTEM"/>
    <property type="match status" value="1"/>
</dbReference>
<dbReference type="Pfam" id="PF11563">
    <property type="entry name" value="Protoglobin"/>
    <property type="match status" value="1"/>
</dbReference>
<dbReference type="NCBIfam" id="TIGR00254">
    <property type="entry name" value="GGDEF"/>
    <property type="match status" value="1"/>
</dbReference>
<dbReference type="InterPro" id="IPR009050">
    <property type="entry name" value="Globin-like_sf"/>
</dbReference>
<evidence type="ECO:0000256" key="6">
    <source>
        <dbReference type="ARBA" id="ARBA00022617"/>
    </source>
</evidence>
<evidence type="ECO:0000256" key="8">
    <source>
        <dbReference type="ARBA" id="ARBA00022723"/>
    </source>
</evidence>
<comment type="subcellular location">
    <subcellularLocation>
        <location evidence="3">Cell inner membrane</location>
    </subcellularLocation>
</comment>
<feature type="domain" description="GGDEF" evidence="14">
    <location>
        <begin position="326"/>
        <end position="459"/>
    </location>
</feature>
<dbReference type="EMBL" id="LM997413">
    <property type="protein sequence ID" value="CEA05780.1"/>
    <property type="molecule type" value="Genomic_DNA"/>
</dbReference>
<evidence type="ECO:0000256" key="4">
    <source>
        <dbReference type="ARBA" id="ARBA00012528"/>
    </source>
</evidence>
<dbReference type="CDD" id="cd14757">
    <property type="entry name" value="GS_EcDosC-like_GGDEF"/>
    <property type="match status" value="1"/>
</dbReference>
<dbReference type="Pfam" id="PF21118">
    <property type="entry name" value="DosC_2nd"/>
    <property type="match status" value="1"/>
</dbReference>
<dbReference type="GO" id="GO:1902201">
    <property type="term" value="P:negative regulation of bacterial-type flagellum-dependent cell motility"/>
    <property type="evidence" value="ECO:0007669"/>
    <property type="project" value="TreeGrafter"/>
</dbReference>